<name>A0A9D3WX78_9SAUR</name>
<evidence type="ECO:0000256" key="1">
    <source>
        <dbReference type="SAM" id="MobiDB-lite"/>
    </source>
</evidence>
<organism evidence="2 3">
    <name type="scientific">Mauremys mutica</name>
    <name type="common">yellowpond turtle</name>
    <dbReference type="NCBI Taxonomy" id="74926"/>
    <lineage>
        <taxon>Eukaryota</taxon>
        <taxon>Metazoa</taxon>
        <taxon>Chordata</taxon>
        <taxon>Craniata</taxon>
        <taxon>Vertebrata</taxon>
        <taxon>Euteleostomi</taxon>
        <taxon>Archelosauria</taxon>
        <taxon>Testudinata</taxon>
        <taxon>Testudines</taxon>
        <taxon>Cryptodira</taxon>
        <taxon>Durocryptodira</taxon>
        <taxon>Testudinoidea</taxon>
        <taxon>Geoemydidae</taxon>
        <taxon>Geoemydinae</taxon>
        <taxon>Mauremys</taxon>
    </lineage>
</organism>
<proteinExistence type="predicted"/>
<gene>
    <name evidence="2" type="ORF">KIL84_013155</name>
</gene>
<keyword evidence="3" id="KW-1185">Reference proteome</keyword>
<feature type="compositionally biased region" description="Basic and acidic residues" evidence="1">
    <location>
        <begin position="113"/>
        <end position="122"/>
    </location>
</feature>
<dbReference type="EMBL" id="JAHDVG010000485">
    <property type="protein sequence ID" value="KAH1168565.1"/>
    <property type="molecule type" value="Genomic_DNA"/>
</dbReference>
<evidence type="ECO:0000313" key="3">
    <source>
        <dbReference type="Proteomes" id="UP000827986"/>
    </source>
</evidence>
<accession>A0A9D3WX78</accession>
<dbReference type="Proteomes" id="UP000827986">
    <property type="component" value="Unassembled WGS sequence"/>
</dbReference>
<feature type="region of interest" description="Disordered" evidence="1">
    <location>
        <begin position="78"/>
        <end position="145"/>
    </location>
</feature>
<reference evidence="2" key="1">
    <citation type="submission" date="2021-09" db="EMBL/GenBank/DDBJ databases">
        <title>The genome of Mauremys mutica provides insights into the evolution of semi-aquatic lifestyle.</title>
        <authorList>
            <person name="Gong S."/>
            <person name="Gao Y."/>
        </authorList>
    </citation>
    <scope>NUCLEOTIDE SEQUENCE</scope>
    <source>
        <strain evidence="2">MM-2020</strain>
        <tissue evidence="2">Muscle</tissue>
    </source>
</reference>
<protein>
    <submittedName>
        <fullName evidence="2">Uncharacterized protein</fullName>
    </submittedName>
</protein>
<dbReference type="AlphaFoldDB" id="A0A9D3WX78"/>
<sequence>MFEYPKEEMKYSSLPVHTTASLRGSRKHFQLMNSSLSITTGVGGNSTEVSWYNAQRGPGAPCRGCSRGRCKRYTLCPPPGRSLEPGPDAGRGCAQPPGSARSPGAEVSAPQQRRVDLRELMRGRAGYPGPFAQGAGLQRLPDARR</sequence>
<evidence type="ECO:0000313" key="2">
    <source>
        <dbReference type="EMBL" id="KAH1168565.1"/>
    </source>
</evidence>
<comment type="caution">
    <text evidence="2">The sequence shown here is derived from an EMBL/GenBank/DDBJ whole genome shotgun (WGS) entry which is preliminary data.</text>
</comment>